<evidence type="ECO:0000256" key="2">
    <source>
        <dbReference type="ARBA" id="ARBA00012761"/>
    </source>
</evidence>
<proteinExistence type="inferred from homology"/>
<dbReference type="Gene3D" id="2.60.40.10">
    <property type="entry name" value="Immunoglobulins"/>
    <property type="match status" value="1"/>
</dbReference>
<gene>
    <name evidence="10" type="ORF">GCM10011518_34660</name>
</gene>
<dbReference type="InterPro" id="IPR008979">
    <property type="entry name" value="Galactose-bd-like_sf"/>
</dbReference>
<name>A0ABQ1UNZ2_9FLAO</name>
<dbReference type="SUPFAM" id="SSF49785">
    <property type="entry name" value="Galactose-binding domain-like"/>
    <property type="match status" value="1"/>
</dbReference>
<dbReference type="Gene3D" id="3.20.20.80">
    <property type="entry name" value="Glycosidases"/>
    <property type="match status" value="1"/>
</dbReference>
<dbReference type="InterPro" id="IPR023232">
    <property type="entry name" value="Glyco_hydro_2_AS"/>
</dbReference>
<keyword evidence="4" id="KW-0378">Hydrolase</keyword>
<accession>A0ABQ1UNZ2</accession>
<feature type="chain" id="PRO_5045711006" description="Beta-glucuronidase" evidence="6">
    <location>
        <begin position="20"/>
        <end position="617"/>
    </location>
</feature>
<feature type="domain" description="Glycosyl hydrolases family 2 sugar binding" evidence="9">
    <location>
        <begin position="34"/>
        <end position="208"/>
    </location>
</feature>
<evidence type="ECO:0000256" key="5">
    <source>
        <dbReference type="ARBA" id="ARBA00023295"/>
    </source>
</evidence>
<dbReference type="InterPro" id="IPR017853">
    <property type="entry name" value="GH"/>
</dbReference>
<dbReference type="PANTHER" id="PTHR10066">
    <property type="entry name" value="BETA-GLUCURONIDASE"/>
    <property type="match status" value="1"/>
</dbReference>
<dbReference type="EC" id="3.2.1.31" evidence="2"/>
<evidence type="ECO:0000256" key="4">
    <source>
        <dbReference type="ARBA" id="ARBA00022801"/>
    </source>
</evidence>
<dbReference type="PRINTS" id="PR00132">
    <property type="entry name" value="GLHYDRLASE2"/>
</dbReference>
<dbReference type="InterPro" id="IPR006102">
    <property type="entry name" value="Ig-like_GH2"/>
</dbReference>
<dbReference type="Pfam" id="PF00703">
    <property type="entry name" value="Glyco_hydro_2"/>
    <property type="match status" value="1"/>
</dbReference>
<evidence type="ECO:0000313" key="10">
    <source>
        <dbReference type="EMBL" id="GGF22509.1"/>
    </source>
</evidence>
<dbReference type="RefSeq" id="WP_163395696.1">
    <property type="nucleotide sequence ID" value="NZ_BMKP01000008.1"/>
</dbReference>
<evidence type="ECO:0000259" key="7">
    <source>
        <dbReference type="Pfam" id="PF00703"/>
    </source>
</evidence>
<dbReference type="PROSITE" id="PS00608">
    <property type="entry name" value="GLYCOSYL_HYDROL_F2_2"/>
    <property type="match status" value="1"/>
</dbReference>
<organism evidence="10 11">
    <name type="scientific">Flavobacterium limi</name>
    <dbReference type="NCBI Taxonomy" id="2045105"/>
    <lineage>
        <taxon>Bacteria</taxon>
        <taxon>Pseudomonadati</taxon>
        <taxon>Bacteroidota</taxon>
        <taxon>Flavobacteriia</taxon>
        <taxon>Flavobacteriales</taxon>
        <taxon>Flavobacteriaceae</taxon>
        <taxon>Flavobacterium</taxon>
    </lineage>
</organism>
<evidence type="ECO:0000259" key="9">
    <source>
        <dbReference type="Pfam" id="PF02837"/>
    </source>
</evidence>
<dbReference type="EMBL" id="BMKP01000008">
    <property type="protein sequence ID" value="GGF22509.1"/>
    <property type="molecule type" value="Genomic_DNA"/>
</dbReference>
<dbReference type="InterPro" id="IPR013783">
    <property type="entry name" value="Ig-like_fold"/>
</dbReference>
<sequence>MRIKLSILLCLFTINYIKAQGNLIVNSESRKSVSLNGAWNYIVDPYETGAYDYRLKERKENDPGAYWNVPVLEKKSDWTEHGYSGLYSMQVPGDWNSQVEALKFYEGTVWYHKSFDKPSINENEDVYLYFGAVNYKSSIYLNGKKLGSHKGGFTPFNFKIPAELLKNTNNQLVVMINNKRFIDEIPTTNTDWWNYGGITRDVKLLLLPKQFIQQYHIQLDEKTDALSAKKSNNWQVKGWIKLNEAVTDGKILVEIPELKVNKEFKVNGDSVSVAFNAKNLNLWSPKNPKLYPINLRYKGVDLTDKIGFRTIQVEGEKLLLNGKDLFLRGICLHEEVIPEVRRAHSMKDASKMLSYVKELHSNMVRLSHYPHNENMVRAADSLGILIWDEIPVYWTIDFGNPEVLKKAQQQLKEMIARDRNRASVFIWSVGNETPVSENRNLFMSTLVKNAKSLDPTRLVSAALEVRYNSGVNYVDDPLGEFTDIVSLNEYLGWYGSTPDGCRTAEWGSKYKKPFFISETGAEAKFGFNDEKESRFSEEYQEWFYKEQIDMFKNKFPKNYVGVSPWILFDFKSPKRNNPEYQNGFNRKGLIDEYGNKKKAFYILQEYYKEQEKKDTNH</sequence>
<protein>
    <recommendedName>
        <fullName evidence="3">Beta-glucuronidase</fullName>
        <ecNumber evidence="2">3.2.1.31</ecNumber>
    </recommendedName>
</protein>
<dbReference type="InterPro" id="IPR006101">
    <property type="entry name" value="Glyco_hydro_2"/>
</dbReference>
<evidence type="ECO:0000313" key="11">
    <source>
        <dbReference type="Proteomes" id="UP000655016"/>
    </source>
</evidence>
<feature type="signal peptide" evidence="6">
    <location>
        <begin position="1"/>
        <end position="19"/>
    </location>
</feature>
<dbReference type="Gene3D" id="2.60.120.260">
    <property type="entry name" value="Galactose-binding domain-like"/>
    <property type="match status" value="1"/>
</dbReference>
<dbReference type="Pfam" id="PF02837">
    <property type="entry name" value="Glyco_hydro_2_N"/>
    <property type="match status" value="1"/>
</dbReference>
<dbReference type="InterPro" id="IPR006103">
    <property type="entry name" value="Glyco_hydro_2_cat"/>
</dbReference>
<reference evidence="11" key="1">
    <citation type="journal article" date="2019" name="Int. J. Syst. Evol. Microbiol.">
        <title>The Global Catalogue of Microorganisms (GCM) 10K type strain sequencing project: providing services to taxonomists for standard genome sequencing and annotation.</title>
        <authorList>
            <consortium name="The Broad Institute Genomics Platform"/>
            <consortium name="The Broad Institute Genome Sequencing Center for Infectious Disease"/>
            <person name="Wu L."/>
            <person name="Ma J."/>
        </authorList>
    </citation>
    <scope>NUCLEOTIDE SEQUENCE [LARGE SCALE GENOMIC DNA]</scope>
    <source>
        <strain evidence="11">CGMCC 1.16060</strain>
    </source>
</reference>
<evidence type="ECO:0000256" key="6">
    <source>
        <dbReference type="SAM" id="SignalP"/>
    </source>
</evidence>
<comment type="similarity">
    <text evidence="1">Belongs to the glycosyl hydrolase 2 family.</text>
</comment>
<feature type="domain" description="Glycoside hydrolase family 2 immunoglobulin-like beta-sandwich" evidence="7">
    <location>
        <begin position="232"/>
        <end position="309"/>
    </location>
</feature>
<dbReference type="InterPro" id="IPR006104">
    <property type="entry name" value="Glyco_hydro_2_N"/>
</dbReference>
<comment type="caution">
    <text evidence="10">The sequence shown here is derived from an EMBL/GenBank/DDBJ whole genome shotgun (WGS) entry which is preliminary data.</text>
</comment>
<keyword evidence="5" id="KW-0326">Glycosidase</keyword>
<dbReference type="Pfam" id="PF02836">
    <property type="entry name" value="Glyco_hydro_2_C"/>
    <property type="match status" value="1"/>
</dbReference>
<feature type="domain" description="Glycoside hydrolase family 2 catalytic" evidence="8">
    <location>
        <begin position="311"/>
        <end position="608"/>
    </location>
</feature>
<keyword evidence="11" id="KW-1185">Reference proteome</keyword>
<evidence type="ECO:0000256" key="3">
    <source>
        <dbReference type="ARBA" id="ARBA00016205"/>
    </source>
</evidence>
<evidence type="ECO:0000259" key="8">
    <source>
        <dbReference type="Pfam" id="PF02836"/>
    </source>
</evidence>
<evidence type="ECO:0000256" key="1">
    <source>
        <dbReference type="ARBA" id="ARBA00007401"/>
    </source>
</evidence>
<dbReference type="SUPFAM" id="SSF51445">
    <property type="entry name" value="(Trans)glycosidases"/>
    <property type="match status" value="1"/>
</dbReference>
<dbReference type="SUPFAM" id="SSF49303">
    <property type="entry name" value="beta-Galactosidase/glucuronidase domain"/>
    <property type="match status" value="1"/>
</dbReference>
<dbReference type="PANTHER" id="PTHR10066:SF67">
    <property type="entry name" value="BETA-GLUCURONIDASE"/>
    <property type="match status" value="1"/>
</dbReference>
<dbReference type="Proteomes" id="UP000655016">
    <property type="component" value="Unassembled WGS sequence"/>
</dbReference>
<dbReference type="InterPro" id="IPR036156">
    <property type="entry name" value="Beta-gal/glucu_dom_sf"/>
</dbReference>
<keyword evidence="6" id="KW-0732">Signal</keyword>